<evidence type="ECO:0000256" key="2">
    <source>
        <dbReference type="RuleBase" id="RU363015"/>
    </source>
</evidence>
<dbReference type="InterPro" id="IPR005269">
    <property type="entry name" value="LOG"/>
</dbReference>
<accession>A0A1B9NGK6</accession>
<dbReference type="EC" id="3.2.2.n1" evidence="2"/>
<keyword evidence="2" id="KW-0378">Hydrolase</keyword>
<dbReference type="RefSeq" id="WP_067023299.1">
    <property type="nucleotide sequence ID" value="NZ_CP038256.1"/>
</dbReference>
<evidence type="ECO:0000313" key="4">
    <source>
        <dbReference type="Proteomes" id="UP000093355"/>
    </source>
</evidence>
<dbReference type="Pfam" id="PF03641">
    <property type="entry name" value="Lysine_decarbox"/>
    <property type="match status" value="1"/>
</dbReference>
<proteinExistence type="inferred from homology"/>
<dbReference type="NCBIfam" id="TIGR00730">
    <property type="entry name" value="Rossman fold protein, TIGR00730 family"/>
    <property type="match status" value="1"/>
</dbReference>
<comment type="caution">
    <text evidence="3">The sequence shown here is derived from an EMBL/GenBank/DDBJ whole genome shotgun (WGS) entry which is preliminary data.</text>
</comment>
<dbReference type="GO" id="GO:0005829">
    <property type="term" value="C:cytosol"/>
    <property type="evidence" value="ECO:0007669"/>
    <property type="project" value="TreeGrafter"/>
</dbReference>
<dbReference type="STRING" id="904291.A7J15_01500"/>
<sequence>MPHELERITVFTGSSPGRGEAYLRAAHAVGTRIAERGIGLVYGGGNVGLMGAVATAAREAGGEVIGVMPEALLNKEIAHDDLSAFEVVPDMHARKMRMADLADGFVALPGGVGTLEEFFEAWTWLQLGIHDKPIALYDVDGFWQPALAMLDKLVEEGFVAEAFREGLLVVTDPDVLIDRFLAWTPPAPKWPEQSAPSATLR</sequence>
<comment type="catalytic activity">
    <reaction evidence="2">
        <text>N(6)-(dimethylallyl)adenosine 5'-phosphate + H2O = N(6)-dimethylallyladenine + D-ribose 5-phosphate</text>
        <dbReference type="Rhea" id="RHEA:48560"/>
        <dbReference type="ChEBI" id="CHEBI:15377"/>
        <dbReference type="ChEBI" id="CHEBI:17660"/>
        <dbReference type="ChEBI" id="CHEBI:57526"/>
        <dbReference type="ChEBI" id="CHEBI:78346"/>
        <dbReference type="EC" id="3.2.2.n1"/>
    </reaction>
</comment>
<dbReference type="PANTHER" id="PTHR31223:SF70">
    <property type="entry name" value="LOG FAMILY PROTEIN YJL055W"/>
    <property type="match status" value="1"/>
</dbReference>
<protein>
    <recommendedName>
        <fullName evidence="2">Cytokinin riboside 5'-monophosphate phosphoribohydrolase</fullName>
        <ecNumber evidence="2">3.2.2.n1</ecNumber>
    </recommendedName>
</protein>
<dbReference type="InterPro" id="IPR031100">
    <property type="entry name" value="LOG_fam"/>
</dbReference>
<dbReference type="SUPFAM" id="SSF102405">
    <property type="entry name" value="MCP/YpsA-like"/>
    <property type="match status" value="1"/>
</dbReference>
<name>A0A1B9NGK6_9MICO</name>
<comment type="catalytic activity">
    <reaction evidence="2">
        <text>9-ribosyl-trans-zeatin 5'-phosphate + H2O = trans-zeatin + D-ribose 5-phosphate</text>
        <dbReference type="Rhea" id="RHEA:48564"/>
        <dbReference type="ChEBI" id="CHEBI:15377"/>
        <dbReference type="ChEBI" id="CHEBI:16522"/>
        <dbReference type="ChEBI" id="CHEBI:78346"/>
        <dbReference type="ChEBI" id="CHEBI:87947"/>
        <dbReference type="EC" id="3.2.2.n1"/>
    </reaction>
</comment>
<comment type="similarity">
    <text evidence="1 2">Belongs to the LOG family.</text>
</comment>
<organism evidence="3 4">
    <name type="scientific">Microbacterium sediminis</name>
    <dbReference type="NCBI Taxonomy" id="904291"/>
    <lineage>
        <taxon>Bacteria</taxon>
        <taxon>Bacillati</taxon>
        <taxon>Actinomycetota</taxon>
        <taxon>Actinomycetes</taxon>
        <taxon>Micrococcales</taxon>
        <taxon>Microbacteriaceae</taxon>
        <taxon>Microbacterium</taxon>
    </lineage>
</organism>
<evidence type="ECO:0000256" key="1">
    <source>
        <dbReference type="ARBA" id="ARBA00006763"/>
    </source>
</evidence>
<gene>
    <name evidence="3" type="ORF">A7J15_01500</name>
</gene>
<dbReference type="EMBL" id="LXMD01000012">
    <property type="protein sequence ID" value="OCG75751.1"/>
    <property type="molecule type" value="Genomic_DNA"/>
</dbReference>
<dbReference type="Gene3D" id="3.40.50.450">
    <property type="match status" value="1"/>
</dbReference>
<dbReference type="GO" id="GO:0102682">
    <property type="term" value="F:cytokinin riboside 5'-monophosphate phosphoribohydrolase activity"/>
    <property type="evidence" value="ECO:0007669"/>
    <property type="project" value="RHEA"/>
</dbReference>
<keyword evidence="2" id="KW-0203">Cytokinin biosynthesis</keyword>
<reference evidence="3 4" key="1">
    <citation type="submission" date="2016-05" db="EMBL/GenBank/DDBJ databases">
        <authorList>
            <person name="Lavstsen T."/>
            <person name="Jespersen J.S."/>
        </authorList>
    </citation>
    <scope>NUCLEOTIDE SEQUENCE [LARGE SCALE GENOMIC DNA]</scope>
    <source>
        <strain evidence="3 4">YLB-01</strain>
    </source>
</reference>
<dbReference type="PANTHER" id="PTHR31223">
    <property type="entry name" value="LOG FAMILY PROTEIN YJL055W"/>
    <property type="match status" value="1"/>
</dbReference>
<dbReference type="GO" id="GO:0009691">
    <property type="term" value="P:cytokinin biosynthetic process"/>
    <property type="evidence" value="ECO:0007669"/>
    <property type="project" value="UniProtKB-UniRule"/>
</dbReference>
<evidence type="ECO:0000313" key="3">
    <source>
        <dbReference type="EMBL" id="OCG75751.1"/>
    </source>
</evidence>
<keyword evidence="4" id="KW-1185">Reference proteome</keyword>
<dbReference type="AlphaFoldDB" id="A0A1B9NGK6"/>
<dbReference type="Proteomes" id="UP000093355">
    <property type="component" value="Unassembled WGS sequence"/>
</dbReference>